<keyword evidence="7 8" id="KW-0927">Auxin signaling pathway</keyword>
<dbReference type="AlphaFoldDB" id="A0A7J7GYK5"/>
<evidence type="ECO:0000313" key="12">
    <source>
        <dbReference type="Proteomes" id="UP000593564"/>
    </source>
</evidence>
<evidence type="ECO:0000256" key="5">
    <source>
        <dbReference type="ARBA" id="ARBA00023163"/>
    </source>
</evidence>
<organism evidence="11 12">
    <name type="scientific">Camellia sinensis</name>
    <name type="common">Tea plant</name>
    <name type="synonym">Thea sinensis</name>
    <dbReference type="NCBI Taxonomy" id="4442"/>
    <lineage>
        <taxon>Eukaryota</taxon>
        <taxon>Viridiplantae</taxon>
        <taxon>Streptophyta</taxon>
        <taxon>Embryophyta</taxon>
        <taxon>Tracheophyta</taxon>
        <taxon>Spermatophyta</taxon>
        <taxon>Magnoliopsida</taxon>
        <taxon>eudicotyledons</taxon>
        <taxon>Gunneridae</taxon>
        <taxon>Pentapetalae</taxon>
        <taxon>asterids</taxon>
        <taxon>Ericales</taxon>
        <taxon>Theaceae</taxon>
        <taxon>Camellia</taxon>
    </lineage>
</organism>
<evidence type="ECO:0000313" key="11">
    <source>
        <dbReference type="EMBL" id="KAF5945852.1"/>
    </source>
</evidence>
<dbReference type="Gene3D" id="3.10.20.90">
    <property type="entry name" value="Phosphatidylinositol 3-kinase Catalytic Subunit, Chain A, domain 1"/>
    <property type="match status" value="1"/>
</dbReference>
<comment type="subcellular location">
    <subcellularLocation>
        <location evidence="1 8">Nucleus</location>
    </subcellularLocation>
</comment>
<evidence type="ECO:0000256" key="1">
    <source>
        <dbReference type="ARBA" id="ARBA00004123"/>
    </source>
</evidence>
<dbReference type="Proteomes" id="UP000593564">
    <property type="component" value="Unassembled WGS sequence"/>
</dbReference>
<protein>
    <recommendedName>
        <fullName evidence="8">Auxin-responsive protein</fullName>
    </recommendedName>
</protein>
<keyword evidence="12" id="KW-1185">Reference proteome</keyword>
<feature type="region of interest" description="Disordered" evidence="9">
    <location>
        <begin position="73"/>
        <end position="103"/>
    </location>
</feature>
<sequence length="274" mass="29963">MELQLALALPSNPMKGFDLNSCGYEPKGPLGSDPLSHIGSCWSSESISDCNLIKKRSFDEAFVEPQTLPLLFWNNDPNEEDDDHNKELDKNSSTIDNNRIEGEEEGVVGWPPIKAWRKKLCHHNRIGSGARNEGLVENVYGGITGGNGGGLKSTYVKVKMEGVAIARKIDLSLHYSYQTLMDTLVGMFGRGQANVKAYKLAYQDRDGDWLLAGDVPWSSFTESVERLKLLKSNGTRPELGAWAFGNLGLLAGYGAKPIGASLGRDTSPRHHASV</sequence>
<proteinExistence type="inferred from homology"/>
<evidence type="ECO:0000256" key="7">
    <source>
        <dbReference type="ARBA" id="ARBA00023294"/>
    </source>
</evidence>
<evidence type="ECO:0000256" key="2">
    <source>
        <dbReference type="ARBA" id="ARBA00006728"/>
    </source>
</evidence>
<reference evidence="12" key="1">
    <citation type="journal article" date="2020" name="Nat. Commun.">
        <title>Genome assembly of wild tea tree DASZ reveals pedigree and selection history of tea varieties.</title>
        <authorList>
            <person name="Zhang W."/>
            <person name="Zhang Y."/>
            <person name="Qiu H."/>
            <person name="Guo Y."/>
            <person name="Wan H."/>
            <person name="Zhang X."/>
            <person name="Scossa F."/>
            <person name="Alseekh S."/>
            <person name="Zhang Q."/>
            <person name="Wang P."/>
            <person name="Xu L."/>
            <person name="Schmidt M.H."/>
            <person name="Jia X."/>
            <person name="Li D."/>
            <person name="Zhu A."/>
            <person name="Guo F."/>
            <person name="Chen W."/>
            <person name="Ni D."/>
            <person name="Usadel B."/>
            <person name="Fernie A.R."/>
            <person name="Wen W."/>
        </authorList>
    </citation>
    <scope>NUCLEOTIDE SEQUENCE [LARGE SCALE GENOMIC DNA]</scope>
    <source>
        <strain evidence="12">cv. G240</strain>
    </source>
</reference>
<dbReference type="InterPro" id="IPR003311">
    <property type="entry name" value="AUX_IAA"/>
</dbReference>
<feature type="domain" description="PB1" evidence="10">
    <location>
        <begin position="153"/>
        <end position="234"/>
    </location>
</feature>
<evidence type="ECO:0000256" key="9">
    <source>
        <dbReference type="SAM" id="MobiDB-lite"/>
    </source>
</evidence>
<dbReference type="EMBL" id="JACBKZ010000007">
    <property type="protein sequence ID" value="KAF5945852.1"/>
    <property type="molecule type" value="Genomic_DNA"/>
</dbReference>
<comment type="subunit">
    <text evidence="8">Homodimers and heterodimers.</text>
</comment>
<keyword evidence="5 8" id="KW-0804">Transcription</keyword>
<dbReference type="PANTHER" id="PTHR31734">
    <property type="entry name" value="AUXIN-RESPONSIVE PROTEIN IAA17"/>
    <property type="match status" value="1"/>
</dbReference>
<gene>
    <name evidence="11" type="ORF">HYC85_016080</name>
</gene>
<dbReference type="InterPro" id="IPR053793">
    <property type="entry name" value="PB1-like"/>
</dbReference>
<dbReference type="GO" id="GO:0006355">
    <property type="term" value="P:regulation of DNA-templated transcription"/>
    <property type="evidence" value="ECO:0007669"/>
    <property type="project" value="InterPro"/>
</dbReference>
<keyword evidence="3 8" id="KW-0678">Repressor</keyword>
<comment type="caution">
    <text evidence="11">The sequence shown here is derived from an EMBL/GenBank/DDBJ whole genome shotgun (WGS) entry which is preliminary data.</text>
</comment>
<reference evidence="11 12" key="2">
    <citation type="submission" date="2020-07" db="EMBL/GenBank/DDBJ databases">
        <title>Genome assembly of wild tea tree DASZ reveals pedigree and selection history of tea varieties.</title>
        <authorList>
            <person name="Zhang W."/>
        </authorList>
    </citation>
    <scope>NUCLEOTIDE SEQUENCE [LARGE SCALE GENOMIC DNA]</scope>
    <source>
        <strain evidence="12">cv. G240</strain>
        <tissue evidence="11">Leaf</tissue>
    </source>
</reference>
<dbReference type="InterPro" id="IPR033389">
    <property type="entry name" value="AUX/IAA_dom"/>
</dbReference>
<evidence type="ECO:0000256" key="4">
    <source>
        <dbReference type="ARBA" id="ARBA00023015"/>
    </source>
</evidence>
<keyword evidence="6 8" id="KW-0539">Nucleus</keyword>
<dbReference type="PANTHER" id="PTHR31734:SF38">
    <property type="entry name" value="AUXIN-RESPONSIVE PROTEIN IAA29"/>
    <property type="match status" value="1"/>
</dbReference>
<comment type="similarity">
    <text evidence="2 8">Belongs to the Aux/IAA family.</text>
</comment>
<evidence type="ECO:0000256" key="6">
    <source>
        <dbReference type="ARBA" id="ARBA00023242"/>
    </source>
</evidence>
<dbReference type="Pfam" id="PF02309">
    <property type="entry name" value="AUX_IAA"/>
    <property type="match status" value="1"/>
</dbReference>
<keyword evidence="4 8" id="KW-0805">Transcription regulation</keyword>
<evidence type="ECO:0000259" key="10">
    <source>
        <dbReference type="PROSITE" id="PS51745"/>
    </source>
</evidence>
<accession>A0A7J7GYK5</accession>
<evidence type="ECO:0000256" key="8">
    <source>
        <dbReference type="RuleBase" id="RU004549"/>
    </source>
</evidence>
<evidence type="ECO:0000256" key="3">
    <source>
        <dbReference type="ARBA" id="ARBA00022491"/>
    </source>
</evidence>
<dbReference type="GO" id="GO:0009734">
    <property type="term" value="P:auxin-activated signaling pathway"/>
    <property type="evidence" value="ECO:0007669"/>
    <property type="project" value="UniProtKB-UniRule"/>
</dbReference>
<dbReference type="SUPFAM" id="SSF54277">
    <property type="entry name" value="CAD &amp; PB1 domains"/>
    <property type="match status" value="1"/>
</dbReference>
<comment type="function">
    <text evidence="8">Aux/IAA proteins are short-lived transcriptional factors that function as repressors of early auxin response genes at low auxin concentrations.</text>
</comment>
<dbReference type="PROSITE" id="PS51745">
    <property type="entry name" value="PB1"/>
    <property type="match status" value="1"/>
</dbReference>
<dbReference type="GO" id="GO:0005634">
    <property type="term" value="C:nucleus"/>
    <property type="evidence" value="ECO:0007669"/>
    <property type="project" value="UniProtKB-SubCell"/>
</dbReference>
<name>A0A7J7GYK5_CAMSI</name>